<protein>
    <submittedName>
        <fullName evidence="1">Uncharacterized protein</fullName>
    </submittedName>
</protein>
<dbReference type="Proteomes" id="UP001320706">
    <property type="component" value="Unassembled WGS sequence"/>
</dbReference>
<keyword evidence="2" id="KW-1185">Reference proteome</keyword>
<accession>A0ACC3SLL5</accession>
<name>A0ACC3SLL5_9PEZI</name>
<dbReference type="EMBL" id="JAMKPW020000005">
    <property type="protein sequence ID" value="KAK8217511.1"/>
    <property type="molecule type" value="Genomic_DNA"/>
</dbReference>
<evidence type="ECO:0000313" key="2">
    <source>
        <dbReference type="Proteomes" id="UP001320706"/>
    </source>
</evidence>
<organism evidence="1 2">
    <name type="scientific">Zalaria obscura</name>
    <dbReference type="NCBI Taxonomy" id="2024903"/>
    <lineage>
        <taxon>Eukaryota</taxon>
        <taxon>Fungi</taxon>
        <taxon>Dikarya</taxon>
        <taxon>Ascomycota</taxon>
        <taxon>Pezizomycotina</taxon>
        <taxon>Dothideomycetes</taxon>
        <taxon>Dothideomycetidae</taxon>
        <taxon>Dothideales</taxon>
        <taxon>Zalariaceae</taxon>
        <taxon>Zalaria</taxon>
    </lineage>
</organism>
<reference evidence="1" key="1">
    <citation type="submission" date="2024-02" db="EMBL/GenBank/DDBJ databases">
        <title>Metagenome Assembled Genome of Zalaria obscura JY119.</title>
        <authorList>
            <person name="Vighnesh L."/>
            <person name="Jagadeeshwari U."/>
            <person name="Venkata Ramana C."/>
            <person name="Sasikala C."/>
        </authorList>
    </citation>
    <scope>NUCLEOTIDE SEQUENCE</scope>
    <source>
        <strain evidence="1">JY119</strain>
    </source>
</reference>
<sequence length="73" mass="8251">MNAWDYTDGWPTDGNYSRPPARLPGWGFSYFNSLGGPNNGMTPSGCYSYGAWGCPSDPNTHYRAHFRKKWNGR</sequence>
<comment type="caution">
    <text evidence="1">The sequence shown here is derived from an EMBL/GenBank/DDBJ whole genome shotgun (WGS) entry which is preliminary data.</text>
</comment>
<proteinExistence type="predicted"/>
<evidence type="ECO:0000313" key="1">
    <source>
        <dbReference type="EMBL" id="KAK8217511.1"/>
    </source>
</evidence>
<gene>
    <name evidence="1" type="ORF">M8818_001269</name>
</gene>